<proteinExistence type="predicted"/>
<reference evidence="1" key="1">
    <citation type="submission" date="2018-05" db="EMBL/GenBank/DDBJ databases">
        <authorList>
            <person name="Lanie J.A."/>
            <person name="Ng W.-L."/>
            <person name="Kazmierczak K.M."/>
            <person name="Andrzejewski T.M."/>
            <person name="Davidsen T.M."/>
            <person name="Wayne K.J."/>
            <person name="Tettelin H."/>
            <person name="Glass J.I."/>
            <person name="Rusch D."/>
            <person name="Podicherti R."/>
            <person name="Tsui H.-C.T."/>
            <person name="Winkler M.E."/>
        </authorList>
    </citation>
    <scope>NUCLEOTIDE SEQUENCE</scope>
</reference>
<organism evidence="1">
    <name type="scientific">marine metagenome</name>
    <dbReference type="NCBI Taxonomy" id="408172"/>
    <lineage>
        <taxon>unclassified sequences</taxon>
        <taxon>metagenomes</taxon>
        <taxon>ecological metagenomes</taxon>
    </lineage>
</organism>
<feature type="non-terminal residue" evidence="1">
    <location>
        <position position="40"/>
    </location>
</feature>
<gene>
    <name evidence="1" type="ORF">METZ01_LOCUS149859</name>
</gene>
<sequence>VKGLFVALADNLKAFVSHLKGTCHVTLSATRGERANILLA</sequence>
<evidence type="ECO:0000313" key="1">
    <source>
        <dbReference type="EMBL" id="SVA97005.1"/>
    </source>
</evidence>
<dbReference type="AlphaFoldDB" id="A0A382A631"/>
<feature type="non-terminal residue" evidence="1">
    <location>
        <position position="1"/>
    </location>
</feature>
<protein>
    <submittedName>
        <fullName evidence="1">Uncharacterized protein</fullName>
    </submittedName>
</protein>
<name>A0A382A631_9ZZZZ</name>
<dbReference type="EMBL" id="UINC01024069">
    <property type="protein sequence ID" value="SVA97005.1"/>
    <property type="molecule type" value="Genomic_DNA"/>
</dbReference>
<accession>A0A382A631</accession>